<proteinExistence type="predicted"/>
<feature type="transmembrane region" description="Helical" evidence="2">
    <location>
        <begin position="96"/>
        <end position="117"/>
    </location>
</feature>
<feature type="compositionally biased region" description="Pro residues" evidence="1">
    <location>
        <begin position="420"/>
        <end position="429"/>
    </location>
</feature>
<dbReference type="EMBL" id="SOZE01000018">
    <property type="protein sequence ID" value="TFF35951.1"/>
    <property type="molecule type" value="Genomic_DNA"/>
</dbReference>
<keyword evidence="2" id="KW-0472">Membrane</keyword>
<dbReference type="AlphaFoldDB" id="A0A4Y8SBC4"/>
<evidence type="ECO:0000256" key="1">
    <source>
        <dbReference type="SAM" id="MobiDB-lite"/>
    </source>
</evidence>
<keyword evidence="5" id="KW-1185">Reference proteome</keyword>
<dbReference type="CDD" id="cd07341">
    <property type="entry name" value="M56_BlaR1_MecR1_like"/>
    <property type="match status" value="1"/>
</dbReference>
<evidence type="ECO:0000313" key="4">
    <source>
        <dbReference type="EMBL" id="TFF35951.1"/>
    </source>
</evidence>
<feature type="compositionally biased region" description="Pro residues" evidence="1">
    <location>
        <begin position="396"/>
        <end position="405"/>
    </location>
</feature>
<name>A0A4Y8SBC4_9SPHI</name>
<dbReference type="InterPro" id="IPR008756">
    <property type="entry name" value="Peptidase_M56"/>
</dbReference>
<evidence type="ECO:0000256" key="2">
    <source>
        <dbReference type="SAM" id="Phobius"/>
    </source>
</evidence>
<sequence>MNWLHYLVEANIYLGVFYLCYCLFLNNETHYVLGRAYLLFSCVVSFVLPVTQLSMLKPVEQITLQPVAYTPPAVNGSHLPEITIDEPVAQITMPDVLFYAYIIGAAVTLIVLGYRLYRLSLLTRKSKSRYADKYKLIQLKGDNTAFSFFNYLFIGTEVPQADTIIAHELVHIRQRHSADIMFVELLKVVSWFNPFIYLLQRSLRTLHEYIADEQTAAQERDALTYSAFLLNNAYGIQGSPIAHSFFNYNLLKKRIIMLNQKRSGNLARLKYLAAVPLCVGMLCASTLVFSKNYAFIDLAPTKPVQAEIRIDEPITKTIKYFKTVDKVRDFTAYSDNLSFTHKGVKKVFFAKSVTPTELDYIKKTVNFTVEVIDVDSQTLMPVSAASDAKSDTTRKLPPPPPPAPAKPKKAAKLALSKAGTPPPPPPAPVKPKKASKSALSEAGTPPPPPPAPAKPKKAPKLALSNAGTPPPPPPVIVIDEPTSPPSPPSKTIDTVRNYRITHDKPRKTKRVKPVVVSYARNYNIVIDSPVVVTNTQISIKPKVKPVTTLNLKKVNVKTAPVLKLDIKIDSPATRKP</sequence>
<reference evidence="4 5" key="1">
    <citation type="journal article" date="2017" name="Int. J. Syst. Evol. Microbiol.">
        <title>Mucilaginibacterpsychrotolerans sp. nov., isolated from peatlands.</title>
        <authorList>
            <person name="Deng Y."/>
            <person name="Shen L."/>
            <person name="Xu B."/>
            <person name="Liu Y."/>
            <person name="Gu Z."/>
            <person name="Liu H."/>
            <person name="Zhou Y."/>
        </authorList>
    </citation>
    <scope>NUCLEOTIDE SEQUENCE [LARGE SCALE GENOMIC DNA]</scope>
    <source>
        <strain evidence="4 5">NH7-4</strain>
    </source>
</reference>
<feature type="domain" description="Peptidase M56" evidence="3">
    <location>
        <begin position="162"/>
        <end position="258"/>
    </location>
</feature>
<keyword evidence="2" id="KW-1133">Transmembrane helix</keyword>
<feature type="region of interest" description="Disordered" evidence="1">
    <location>
        <begin position="383"/>
        <end position="473"/>
    </location>
</feature>
<keyword evidence="2" id="KW-0812">Transmembrane</keyword>
<feature type="compositionally biased region" description="Pro residues" evidence="1">
    <location>
        <begin position="444"/>
        <end position="453"/>
    </location>
</feature>
<gene>
    <name evidence="4" type="ORF">E2R66_17180</name>
</gene>
<dbReference type="Pfam" id="PF05569">
    <property type="entry name" value="Peptidase_M56"/>
    <property type="match status" value="1"/>
</dbReference>
<feature type="transmembrane region" description="Helical" evidence="2">
    <location>
        <begin position="271"/>
        <end position="289"/>
    </location>
</feature>
<dbReference type="Proteomes" id="UP000297540">
    <property type="component" value="Unassembled WGS sequence"/>
</dbReference>
<evidence type="ECO:0000259" key="3">
    <source>
        <dbReference type="Pfam" id="PF05569"/>
    </source>
</evidence>
<feature type="transmembrane region" description="Helical" evidence="2">
    <location>
        <begin position="6"/>
        <end position="24"/>
    </location>
</feature>
<dbReference type="OrthoDB" id="649093at2"/>
<accession>A0A4Y8SBC4</accession>
<dbReference type="PANTHER" id="PTHR34978:SF3">
    <property type="entry name" value="SLR0241 PROTEIN"/>
    <property type="match status" value="1"/>
</dbReference>
<dbReference type="InterPro" id="IPR052173">
    <property type="entry name" value="Beta-lactam_resp_regulator"/>
</dbReference>
<dbReference type="RefSeq" id="WP_133232794.1">
    <property type="nucleotide sequence ID" value="NZ_SOZE01000018.1"/>
</dbReference>
<feature type="transmembrane region" description="Helical" evidence="2">
    <location>
        <begin position="36"/>
        <end position="56"/>
    </location>
</feature>
<evidence type="ECO:0000313" key="5">
    <source>
        <dbReference type="Proteomes" id="UP000297540"/>
    </source>
</evidence>
<comment type="caution">
    <text evidence="4">The sequence shown here is derived from an EMBL/GenBank/DDBJ whole genome shotgun (WGS) entry which is preliminary data.</text>
</comment>
<organism evidence="4 5">
    <name type="scientific">Mucilaginibacter psychrotolerans</name>
    <dbReference type="NCBI Taxonomy" id="1524096"/>
    <lineage>
        <taxon>Bacteria</taxon>
        <taxon>Pseudomonadati</taxon>
        <taxon>Bacteroidota</taxon>
        <taxon>Sphingobacteriia</taxon>
        <taxon>Sphingobacteriales</taxon>
        <taxon>Sphingobacteriaceae</taxon>
        <taxon>Mucilaginibacter</taxon>
    </lineage>
</organism>
<dbReference type="PANTHER" id="PTHR34978">
    <property type="entry name" value="POSSIBLE SENSOR-TRANSDUCER PROTEIN BLAR"/>
    <property type="match status" value="1"/>
</dbReference>
<protein>
    <submittedName>
        <fullName evidence="4">M56 family metallopeptidase</fullName>
    </submittedName>
</protein>